<dbReference type="InterPro" id="IPR013094">
    <property type="entry name" value="AB_hydrolase_3"/>
</dbReference>
<evidence type="ECO:0000313" key="5">
    <source>
        <dbReference type="EMBL" id="MXO98619.1"/>
    </source>
</evidence>
<dbReference type="OrthoDB" id="9806180at2"/>
<keyword evidence="2 5" id="KW-0378">Hydrolase</keyword>
<dbReference type="SUPFAM" id="SSF53474">
    <property type="entry name" value="alpha/beta-Hydrolases"/>
    <property type="match status" value="1"/>
</dbReference>
<comment type="caution">
    <text evidence="5">The sequence shown here is derived from an EMBL/GenBank/DDBJ whole genome shotgun (WGS) entry which is preliminary data.</text>
</comment>
<dbReference type="InterPro" id="IPR033140">
    <property type="entry name" value="Lipase_GDXG_put_SER_AS"/>
</dbReference>
<accession>A0A6I4TTJ0</accession>
<feature type="domain" description="Alpha/beta hydrolase fold-3" evidence="4">
    <location>
        <begin position="70"/>
        <end position="271"/>
    </location>
</feature>
<dbReference type="InterPro" id="IPR050300">
    <property type="entry name" value="GDXG_lipolytic_enzyme"/>
</dbReference>
<dbReference type="PROSITE" id="PS01174">
    <property type="entry name" value="LIPASE_GDXG_SER"/>
    <property type="match status" value="1"/>
</dbReference>
<keyword evidence="6" id="KW-1185">Reference proteome</keyword>
<evidence type="ECO:0000259" key="4">
    <source>
        <dbReference type="Pfam" id="PF07859"/>
    </source>
</evidence>
<reference evidence="5 6" key="1">
    <citation type="submission" date="2019-12" db="EMBL/GenBank/DDBJ databases">
        <title>Genomic-based taxomic classification of the family Erythrobacteraceae.</title>
        <authorList>
            <person name="Xu L."/>
        </authorList>
    </citation>
    <scope>NUCLEOTIDE SEQUENCE [LARGE SCALE GENOMIC DNA]</scope>
    <source>
        <strain evidence="5 6">S36</strain>
    </source>
</reference>
<feature type="active site" evidence="3">
    <location>
        <position position="144"/>
    </location>
</feature>
<organism evidence="5 6">
    <name type="scientific">Croceibacterium xixiisoli</name>
    <dbReference type="NCBI Taxonomy" id="1476466"/>
    <lineage>
        <taxon>Bacteria</taxon>
        <taxon>Pseudomonadati</taxon>
        <taxon>Pseudomonadota</taxon>
        <taxon>Alphaproteobacteria</taxon>
        <taxon>Sphingomonadales</taxon>
        <taxon>Erythrobacteraceae</taxon>
        <taxon>Croceibacterium</taxon>
    </lineage>
</organism>
<dbReference type="GO" id="GO:0004806">
    <property type="term" value="F:triacylglycerol lipase activity"/>
    <property type="evidence" value="ECO:0007669"/>
    <property type="project" value="TreeGrafter"/>
</dbReference>
<evidence type="ECO:0000313" key="6">
    <source>
        <dbReference type="Proteomes" id="UP000469430"/>
    </source>
</evidence>
<proteinExistence type="inferred from homology"/>
<protein>
    <submittedName>
        <fullName evidence="5">Alpha/beta hydrolase fold domain-containing protein</fullName>
    </submittedName>
</protein>
<evidence type="ECO:0000256" key="1">
    <source>
        <dbReference type="ARBA" id="ARBA00010515"/>
    </source>
</evidence>
<evidence type="ECO:0000256" key="3">
    <source>
        <dbReference type="PROSITE-ProRule" id="PRU10038"/>
    </source>
</evidence>
<gene>
    <name evidence="5" type="ORF">GRI97_06410</name>
</gene>
<dbReference type="PANTHER" id="PTHR48081">
    <property type="entry name" value="AB HYDROLASE SUPERFAMILY PROTEIN C4A8.06C"/>
    <property type="match status" value="1"/>
</dbReference>
<sequence>MANAILDQLIAGMRAGGPDFSDPPLEVRATFAALLDTMPEPDGVVFTETTLGGVPALECRADGTSDDGVLLYLHGGGYVAGSARGYRGLPAALGRAAGIRAIALDYRLAPEAPFPAPVDDVLAAYDALIDQGVPAARILLAGDSAGGGLTMATLIALRDAGKPAPGGALLLSPWVDLTGQSASWQSKADADPSLTPAGLAAAAGHYLQGQDARAPLASPLFADLSDLPPLMIQVGSSEILLDDATGLAARAGAAGTSVRLEVWPQMIHVWQAFSFMLPEGQQAIDAAGQFFRDRLAGAQ</sequence>
<dbReference type="AlphaFoldDB" id="A0A6I4TTJ0"/>
<dbReference type="InterPro" id="IPR029058">
    <property type="entry name" value="AB_hydrolase_fold"/>
</dbReference>
<dbReference type="EMBL" id="WTYJ01000001">
    <property type="protein sequence ID" value="MXO98619.1"/>
    <property type="molecule type" value="Genomic_DNA"/>
</dbReference>
<comment type="similarity">
    <text evidence="1">Belongs to the 'GDXG' lipolytic enzyme family.</text>
</comment>
<name>A0A6I4TTJ0_9SPHN</name>
<dbReference type="RefSeq" id="WP_161390238.1">
    <property type="nucleotide sequence ID" value="NZ_JBHSCP010000001.1"/>
</dbReference>
<dbReference type="Pfam" id="PF07859">
    <property type="entry name" value="Abhydrolase_3"/>
    <property type="match status" value="1"/>
</dbReference>
<dbReference type="PANTHER" id="PTHR48081:SF30">
    <property type="entry name" value="ACETYL-HYDROLASE LIPR-RELATED"/>
    <property type="match status" value="1"/>
</dbReference>
<dbReference type="Proteomes" id="UP000469430">
    <property type="component" value="Unassembled WGS sequence"/>
</dbReference>
<dbReference type="Gene3D" id="3.40.50.1820">
    <property type="entry name" value="alpha/beta hydrolase"/>
    <property type="match status" value="1"/>
</dbReference>
<evidence type="ECO:0000256" key="2">
    <source>
        <dbReference type="ARBA" id="ARBA00022801"/>
    </source>
</evidence>